<dbReference type="AlphaFoldDB" id="A0A1Z4LM98"/>
<name>A0A1Z4LM98_9CYAN</name>
<dbReference type="Gene3D" id="3.40.630.30">
    <property type="match status" value="1"/>
</dbReference>
<organism evidence="1 2">
    <name type="scientific">Calothrix parasitica NIES-267</name>
    <dbReference type="NCBI Taxonomy" id="1973488"/>
    <lineage>
        <taxon>Bacteria</taxon>
        <taxon>Bacillati</taxon>
        <taxon>Cyanobacteriota</taxon>
        <taxon>Cyanophyceae</taxon>
        <taxon>Nostocales</taxon>
        <taxon>Calotrichaceae</taxon>
        <taxon>Calothrix</taxon>
    </lineage>
</organism>
<reference evidence="1 2" key="1">
    <citation type="submission" date="2017-06" db="EMBL/GenBank/DDBJ databases">
        <title>Genome sequencing of cyanobaciteial culture collection at National Institute for Environmental Studies (NIES).</title>
        <authorList>
            <person name="Hirose Y."/>
            <person name="Shimura Y."/>
            <person name="Fujisawa T."/>
            <person name="Nakamura Y."/>
            <person name="Kawachi M."/>
        </authorList>
    </citation>
    <scope>NUCLEOTIDE SEQUENCE [LARGE SCALE GENOMIC DNA]</scope>
    <source>
        <strain evidence="1 2">NIES-267</strain>
    </source>
</reference>
<dbReference type="SUPFAM" id="SSF55729">
    <property type="entry name" value="Acyl-CoA N-acyltransferases (Nat)"/>
    <property type="match status" value="1"/>
</dbReference>
<evidence type="ECO:0000313" key="1">
    <source>
        <dbReference type="EMBL" id="BAY82353.1"/>
    </source>
</evidence>
<sequence>MPEELHTSEFIIRPLRSSDVNIDFEAYKASPKTIKSHSMGLWETDDFTLQDDLKLLKEHEERHLRREDFAFIILSPNLNLSLGCVYLLPLFRHHQEAINYGFDAQTVMITFWTRDNLEEPAFSRQLIASLKQWLKESWNFSNYLFRVNSNEVYSQRALEENSFKLHFKIDRGNSPALLFYT</sequence>
<keyword evidence="2" id="KW-1185">Reference proteome</keyword>
<evidence type="ECO:0000313" key="2">
    <source>
        <dbReference type="Proteomes" id="UP000218418"/>
    </source>
</evidence>
<gene>
    <name evidence="1" type="ORF">NIES267_18320</name>
</gene>
<dbReference type="OrthoDB" id="3774915at2"/>
<proteinExistence type="predicted"/>
<dbReference type="InterPro" id="IPR016181">
    <property type="entry name" value="Acyl_CoA_acyltransferase"/>
</dbReference>
<dbReference type="Proteomes" id="UP000218418">
    <property type="component" value="Chromosome"/>
</dbReference>
<protein>
    <recommendedName>
        <fullName evidence="3">N-acetyltransferase domain-containing protein</fullName>
    </recommendedName>
</protein>
<evidence type="ECO:0008006" key="3">
    <source>
        <dbReference type="Google" id="ProtNLM"/>
    </source>
</evidence>
<accession>A0A1Z4LM98</accession>
<dbReference type="EMBL" id="AP018227">
    <property type="protein sequence ID" value="BAY82353.1"/>
    <property type="molecule type" value="Genomic_DNA"/>
</dbReference>